<dbReference type="EMBL" id="JACEEZ010018194">
    <property type="protein sequence ID" value="KAG0717083.1"/>
    <property type="molecule type" value="Genomic_DNA"/>
</dbReference>
<keyword evidence="6" id="KW-1185">Reference proteome</keyword>
<dbReference type="InterPro" id="IPR000436">
    <property type="entry name" value="Sushi_SCR_CCP_dom"/>
</dbReference>
<evidence type="ECO:0000313" key="6">
    <source>
        <dbReference type="Proteomes" id="UP000770661"/>
    </source>
</evidence>
<dbReference type="Pfam" id="PF00084">
    <property type="entry name" value="Sushi"/>
    <property type="match status" value="2"/>
</dbReference>
<comment type="caution">
    <text evidence="5">The sequence shown here is derived from an EMBL/GenBank/DDBJ whole genome shotgun (WGS) entry which is preliminary data.</text>
</comment>
<organism evidence="5 6">
    <name type="scientific">Chionoecetes opilio</name>
    <name type="common">Atlantic snow crab</name>
    <name type="synonym">Cancer opilio</name>
    <dbReference type="NCBI Taxonomy" id="41210"/>
    <lineage>
        <taxon>Eukaryota</taxon>
        <taxon>Metazoa</taxon>
        <taxon>Ecdysozoa</taxon>
        <taxon>Arthropoda</taxon>
        <taxon>Crustacea</taxon>
        <taxon>Multicrustacea</taxon>
        <taxon>Malacostraca</taxon>
        <taxon>Eumalacostraca</taxon>
        <taxon>Eucarida</taxon>
        <taxon>Decapoda</taxon>
        <taxon>Pleocyemata</taxon>
        <taxon>Brachyura</taxon>
        <taxon>Eubrachyura</taxon>
        <taxon>Majoidea</taxon>
        <taxon>Majidae</taxon>
        <taxon>Chionoecetes</taxon>
    </lineage>
</organism>
<keyword evidence="3" id="KW-0768">Sushi</keyword>
<dbReference type="InterPro" id="IPR035976">
    <property type="entry name" value="Sushi/SCR/CCP_sf"/>
</dbReference>
<evidence type="ECO:0000259" key="4">
    <source>
        <dbReference type="PROSITE" id="PS50923"/>
    </source>
</evidence>
<dbReference type="Gene3D" id="3.10.100.10">
    <property type="entry name" value="Mannose-Binding Protein A, subunit A"/>
    <property type="match status" value="1"/>
</dbReference>
<dbReference type="PROSITE" id="PS50923">
    <property type="entry name" value="SUSHI"/>
    <property type="match status" value="1"/>
</dbReference>
<comment type="caution">
    <text evidence="3">Lacks conserved residue(s) required for the propagation of feature annotation.</text>
</comment>
<dbReference type="Proteomes" id="UP000770661">
    <property type="component" value="Unassembled WGS sequence"/>
</dbReference>
<evidence type="ECO:0000313" key="5">
    <source>
        <dbReference type="EMBL" id="KAG0717083.1"/>
    </source>
</evidence>
<gene>
    <name evidence="5" type="ORF">GWK47_055138</name>
</gene>
<dbReference type="SUPFAM" id="SSF56436">
    <property type="entry name" value="C-type lectin-like"/>
    <property type="match status" value="1"/>
</dbReference>
<dbReference type="OrthoDB" id="6381702at2759"/>
<feature type="domain" description="Sushi" evidence="4">
    <location>
        <begin position="570"/>
        <end position="639"/>
    </location>
</feature>
<evidence type="ECO:0000256" key="2">
    <source>
        <dbReference type="ARBA" id="ARBA00023157"/>
    </source>
</evidence>
<protein>
    <recommendedName>
        <fullName evidence="4">Sushi domain-containing protein</fullName>
    </recommendedName>
</protein>
<accession>A0A8J4XXT6</accession>
<dbReference type="InterPro" id="IPR016186">
    <property type="entry name" value="C-type_lectin-like/link_sf"/>
</dbReference>
<dbReference type="SUPFAM" id="SSF57535">
    <property type="entry name" value="Complement control module/SCR domain"/>
    <property type="match status" value="1"/>
</dbReference>
<dbReference type="InterPro" id="IPR016187">
    <property type="entry name" value="CTDL_fold"/>
</dbReference>
<sequence>MYNHATHTLTRDILVAGSVALPCKATNYHVWDDGAGLSVLHCLNAAEVLNTTHRLLVIPCEGGDCGVQPSISCSDASDSTQTAACSETDLQDPSHAVTVRDFTDEAGNLYGRYYMCPPGMTWSQRGKRGRLTQCQHGRWRAINASCVVDYRMPRDCSDVARLGFNETGEYLVRPSYHHSGSVVKSKLFALVWPPLQEEGKNLKEVEVRVRPQEYDAAMSCPLLGVSEESWRTTPDLWQGSVPLSRVPGVTVEITCVEEARWFYEDMSGPRWKSEVLACENQESGGPMWNSSVPLPCKPRCPPGFTNHEGLCYVVVSPVVNLTHAQGKCEPRGASLAFPEKLDTLAFFATLIREEELASSGAILSEPRDVILGLNDAWGDWTAGGLFSPDDTVVSMATTTPGAHWRVLVVPPDPTRSPALRPARLSEGTATHAVCMLFGPVGCWTEPPPPTPNMTQVWENNATHLTATVTYRCLRGYFVDGNTSRSEQTSTCLGIAGGWLPACVDEVPSLPSGFPANITGEDFRYLDGRLTNTCPQGMTTAQGHTNQTVICSLNPNGASYTFLPPVLSLCQACTEDPPTPGAHMAQGNGTHQVGSSLLYTCEPGFLVHPRQVGEAAGSSVEVECAVDHRWMYEGPLECLPCKSSTSSSTSLLPLFFPFGQSFVM</sequence>
<dbReference type="AlphaFoldDB" id="A0A8J4XXT6"/>
<reference evidence="5" key="1">
    <citation type="submission" date="2020-07" db="EMBL/GenBank/DDBJ databases">
        <title>The High-quality genome of the commercially important snow crab, Chionoecetes opilio.</title>
        <authorList>
            <person name="Jeong J.-H."/>
            <person name="Ryu S."/>
        </authorList>
    </citation>
    <scope>NUCLEOTIDE SEQUENCE</scope>
    <source>
        <strain evidence="5">MADBK_172401_WGS</strain>
        <tissue evidence="5">Digestive gland</tissue>
    </source>
</reference>
<proteinExistence type="predicted"/>
<evidence type="ECO:0000256" key="3">
    <source>
        <dbReference type="PROSITE-ProRule" id="PRU00302"/>
    </source>
</evidence>
<keyword evidence="2" id="KW-1015">Disulfide bond</keyword>
<keyword evidence="1" id="KW-0732">Signal</keyword>
<name>A0A8J4XXT6_CHIOP</name>
<evidence type="ECO:0000256" key="1">
    <source>
        <dbReference type="ARBA" id="ARBA00022729"/>
    </source>
</evidence>